<proteinExistence type="inferred from homology"/>
<keyword evidence="10" id="KW-1185">Reference proteome</keyword>
<evidence type="ECO:0000313" key="10">
    <source>
        <dbReference type="Proteomes" id="UP001380365"/>
    </source>
</evidence>
<dbReference type="PROSITE" id="PS00094">
    <property type="entry name" value="C5_MTASE_1"/>
    <property type="match status" value="1"/>
</dbReference>
<comment type="catalytic activity">
    <reaction evidence="5 8">
        <text>a 2'-deoxycytidine in DNA + S-adenosyl-L-methionine = a 5-methyl-2'-deoxycytidine in DNA + S-adenosyl-L-homocysteine + H(+)</text>
        <dbReference type="Rhea" id="RHEA:13681"/>
        <dbReference type="Rhea" id="RHEA-COMP:11369"/>
        <dbReference type="Rhea" id="RHEA-COMP:11370"/>
        <dbReference type="ChEBI" id="CHEBI:15378"/>
        <dbReference type="ChEBI" id="CHEBI:57856"/>
        <dbReference type="ChEBI" id="CHEBI:59789"/>
        <dbReference type="ChEBI" id="CHEBI:85452"/>
        <dbReference type="ChEBI" id="CHEBI:85454"/>
        <dbReference type="EC" id="2.1.1.37"/>
    </reaction>
</comment>
<dbReference type="GO" id="GO:0003886">
    <property type="term" value="F:DNA (cytosine-5-)-methyltransferase activity"/>
    <property type="evidence" value="ECO:0007669"/>
    <property type="project" value="UniProtKB-EC"/>
</dbReference>
<dbReference type="EC" id="2.1.1.37" evidence="8"/>
<dbReference type="RefSeq" id="WP_132884530.1">
    <property type="nucleotide sequence ID" value="NZ_JBBGZA010000001.1"/>
</dbReference>
<evidence type="ECO:0000256" key="5">
    <source>
        <dbReference type="ARBA" id="ARBA00047422"/>
    </source>
</evidence>
<name>A0ABU8Q3L2_9SPHN</name>
<dbReference type="Pfam" id="PF00145">
    <property type="entry name" value="DNA_methylase"/>
    <property type="match status" value="1"/>
</dbReference>
<dbReference type="InterPro" id="IPR050390">
    <property type="entry name" value="C5-Methyltransferase"/>
</dbReference>
<feature type="active site" evidence="6">
    <location>
        <position position="93"/>
    </location>
</feature>
<accession>A0ABU8Q3L2</accession>
<evidence type="ECO:0000256" key="1">
    <source>
        <dbReference type="ARBA" id="ARBA00022603"/>
    </source>
</evidence>
<keyword evidence="4" id="KW-0680">Restriction system</keyword>
<evidence type="ECO:0000256" key="6">
    <source>
        <dbReference type="PROSITE-ProRule" id="PRU01016"/>
    </source>
</evidence>
<dbReference type="InterPro" id="IPR018117">
    <property type="entry name" value="C5_DNA_meth_AS"/>
</dbReference>
<evidence type="ECO:0000256" key="4">
    <source>
        <dbReference type="ARBA" id="ARBA00022747"/>
    </source>
</evidence>
<dbReference type="PRINTS" id="PR00105">
    <property type="entry name" value="C5METTRFRASE"/>
</dbReference>
<dbReference type="PROSITE" id="PS51679">
    <property type="entry name" value="SAM_MT_C5"/>
    <property type="match status" value="1"/>
</dbReference>
<protein>
    <recommendedName>
        <fullName evidence="8">Cytosine-specific methyltransferase</fullName>
        <ecNumber evidence="8">2.1.1.37</ecNumber>
    </recommendedName>
</protein>
<comment type="similarity">
    <text evidence="6 7">Belongs to the class I-like SAM-binding methyltransferase superfamily. C5-methyltransferase family.</text>
</comment>
<dbReference type="InterPro" id="IPR001525">
    <property type="entry name" value="C5_MeTfrase"/>
</dbReference>
<dbReference type="NCBIfam" id="TIGR00675">
    <property type="entry name" value="dcm"/>
    <property type="match status" value="1"/>
</dbReference>
<evidence type="ECO:0000256" key="3">
    <source>
        <dbReference type="ARBA" id="ARBA00022691"/>
    </source>
</evidence>
<evidence type="ECO:0000256" key="2">
    <source>
        <dbReference type="ARBA" id="ARBA00022679"/>
    </source>
</evidence>
<dbReference type="PANTHER" id="PTHR10629:SF52">
    <property type="entry name" value="DNA (CYTOSINE-5)-METHYLTRANSFERASE 1"/>
    <property type="match status" value="1"/>
</dbReference>
<keyword evidence="1 6" id="KW-0489">Methyltransferase</keyword>
<keyword evidence="3 6" id="KW-0949">S-adenosyl-L-methionine</keyword>
<evidence type="ECO:0000256" key="8">
    <source>
        <dbReference type="RuleBase" id="RU000417"/>
    </source>
</evidence>
<evidence type="ECO:0000256" key="7">
    <source>
        <dbReference type="RuleBase" id="RU000416"/>
    </source>
</evidence>
<comment type="caution">
    <text evidence="9">The sequence shown here is derived from an EMBL/GenBank/DDBJ whole genome shotgun (WGS) entry which is preliminary data.</text>
</comment>
<dbReference type="EMBL" id="JBBGZA010000001">
    <property type="protein sequence ID" value="MEJ5093595.1"/>
    <property type="molecule type" value="Genomic_DNA"/>
</dbReference>
<dbReference type="InterPro" id="IPR029063">
    <property type="entry name" value="SAM-dependent_MTases_sf"/>
</dbReference>
<dbReference type="SUPFAM" id="SSF53335">
    <property type="entry name" value="S-adenosyl-L-methionine-dependent methyltransferases"/>
    <property type="match status" value="1"/>
</dbReference>
<evidence type="ECO:0000313" key="9">
    <source>
        <dbReference type="EMBL" id="MEJ5093595.1"/>
    </source>
</evidence>
<dbReference type="Gene3D" id="3.90.120.10">
    <property type="entry name" value="DNA Methylase, subunit A, domain 2"/>
    <property type="match status" value="1"/>
</dbReference>
<dbReference type="GO" id="GO:0032259">
    <property type="term" value="P:methylation"/>
    <property type="evidence" value="ECO:0007669"/>
    <property type="project" value="UniProtKB-KW"/>
</dbReference>
<dbReference type="Proteomes" id="UP001380365">
    <property type="component" value="Unassembled WGS sequence"/>
</dbReference>
<sequence length="377" mass="41166">MPRGDFGPILACDLFAGAGGFSLGARNAGIHVAAAVEVNRHAAATYRRNLIDSDQAKVRLYEEDIAALDPERVRKEAGFDASGCDILMGGPPCQGFSTHRINGAGVGDPRNALLLRYFRFVESLRPAFFLVENVPGLLWPRHRSFLSAFYDLGQASDYEMLPPVVLNAKDFGVPQNRRRVFILGVDRRRARAPLQWPPSATHVPPDRVDDERPRWRVAAEAFASAALDGDPNDIHMKHGSALVDAFKATPPNGGSRRDSGRILNCHVGHSGHSDVYGRINPEEPGPTMTTACVNPSKGRFVHPTLHHGITLRQAARLQTFPDWFVFEGGLMAGGVQVGNAVPVDMAAALLRPLKDAALAIRAAEKPHFPSTMLRWEK</sequence>
<dbReference type="PANTHER" id="PTHR10629">
    <property type="entry name" value="CYTOSINE-SPECIFIC METHYLTRANSFERASE"/>
    <property type="match status" value="1"/>
</dbReference>
<keyword evidence="2 6" id="KW-0808">Transferase</keyword>
<dbReference type="Gene3D" id="3.40.50.150">
    <property type="entry name" value="Vaccinia Virus protein VP39"/>
    <property type="match status" value="1"/>
</dbReference>
<organism evidence="9 10">
    <name type="scientific">Sphingomonas molluscorum</name>
    <dbReference type="NCBI Taxonomy" id="418184"/>
    <lineage>
        <taxon>Bacteria</taxon>
        <taxon>Pseudomonadati</taxon>
        <taxon>Pseudomonadota</taxon>
        <taxon>Alphaproteobacteria</taxon>
        <taxon>Sphingomonadales</taxon>
        <taxon>Sphingomonadaceae</taxon>
        <taxon>Sphingomonas</taxon>
    </lineage>
</organism>
<gene>
    <name evidence="9" type="ORF">WH159_03405</name>
</gene>
<reference evidence="9 10" key="1">
    <citation type="submission" date="2023-12" db="EMBL/GenBank/DDBJ databases">
        <title>Gut-associated functions are favored during microbiome assembly across C. elegans life.</title>
        <authorList>
            <person name="Zimmermann J."/>
        </authorList>
    </citation>
    <scope>NUCLEOTIDE SEQUENCE [LARGE SCALE GENOMIC DNA]</scope>
    <source>
        <strain evidence="9 10">JUb134</strain>
    </source>
</reference>